<evidence type="ECO:0000256" key="9">
    <source>
        <dbReference type="HAMAP-Rule" id="MF_00303"/>
    </source>
</evidence>
<dbReference type="NCBIfam" id="TIGR00115">
    <property type="entry name" value="tig"/>
    <property type="match status" value="1"/>
</dbReference>
<feature type="region of interest" description="Disordered" evidence="10">
    <location>
        <begin position="34"/>
        <end position="73"/>
    </location>
</feature>
<evidence type="ECO:0000256" key="7">
    <source>
        <dbReference type="ARBA" id="ARBA00023235"/>
    </source>
</evidence>
<dbReference type="Gene3D" id="3.30.70.1050">
    <property type="entry name" value="Trigger factor ribosome-binding domain"/>
    <property type="match status" value="1"/>
</dbReference>
<dbReference type="GO" id="GO:0015031">
    <property type="term" value="P:protein transport"/>
    <property type="evidence" value="ECO:0007669"/>
    <property type="project" value="UniProtKB-UniRule"/>
</dbReference>
<dbReference type="InterPro" id="IPR036611">
    <property type="entry name" value="Trigger_fac_ribosome-bd_sf"/>
</dbReference>
<evidence type="ECO:0000259" key="13">
    <source>
        <dbReference type="Pfam" id="PF05698"/>
    </source>
</evidence>
<keyword evidence="9" id="KW-0131">Cell cycle</keyword>
<dbReference type="OrthoDB" id="9767721at2"/>
<dbReference type="Proteomes" id="UP000236728">
    <property type="component" value="Unassembled WGS sequence"/>
</dbReference>
<keyword evidence="5 9" id="KW-0697">Rotamase</keyword>
<evidence type="ECO:0000256" key="8">
    <source>
        <dbReference type="ARBA" id="ARBA00029986"/>
    </source>
</evidence>
<dbReference type="GO" id="GO:0003755">
    <property type="term" value="F:peptidyl-prolyl cis-trans isomerase activity"/>
    <property type="evidence" value="ECO:0007669"/>
    <property type="project" value="UniProtKB-UniRule"/>
</dbReference>
<dbReference type="AlphaFoldDB" id="A0A1H5SL24"/>
<comment type="domain">
    <text evidence="9">Consists of 3 domains; the N-terminus binds the ribosome, the middle domain has PPIase activity, while the C-terminus has intrinsic chaperone activity on its own.</text>
</comment>
<dbReference type="Gene3D" id="3.10.50.40">
    <property type="match status" value="1"/>
</dbReference>
<sequence>MRRAALKRLSNARALSETNPCRYEFPLEGDCTLTPADTTEETLTPATESHDHAGHDHDHAGHDHEHHHHGPVLNPELTRSIQVEAPAEDVDKAFRKVVKKYAKMARIPGFRAGKVPESLIRSRFARDVRQEVLESLVSDKFREALESQSLQPVSQPQVSELLLAEGAPLKFTASFEVLPEFTVDGYDAVTVEKPETALTDDEFNAELDNVLEHHATVEPVEEDRPLADGDWAEITFTGKIQDPAQVVGEEGLESASESQPITGEDILIQVAGKNTLPAFTAALQGAKVGQELEFEASYPAEFGDARLAGKTVSYDVTVKAIKSKTFPERDDEFAKQLGNYDSWSDFETKLRERAGERKKDNLEAQARDKMLDDVIAKFNFPVPETFVQQQIDARLERGLRALAQQGMSADAMRQLDFGRLREANRDQAINEVKASLILDKVAQAEGVDVSDEEMERELLMLSLQSREPLDPLRKRMQEDGTLVRMKDQIRREKAGQALYDKLAK</sequence>
<reference evidence="14 15" key="1">
    <citation type="submission" date="2016-10" db="EMBL/GenBank/DDBJ databases">
        <authorList>
            <person name="de Groot N.N."/>
        </authorList>
    </citation>
    <scope>NUCLEOTIDE SEQUENCE [LARGE SCALE GENOMIC DNA]</scope>
    <source>
        <strain evidence="14 15">DSM 22489</strain>
    </source>
</reference>
<evidence type="ECO:0000259" key="12">
    <source>
        <dbReference type="Pfam" id="PF05697"/>
    </source>
</evidence>
<name>A0A1H5SL24_9BACT</name>
<organism evidence="14 15">
    <name type="scientific">Bryocella elongata</name>
    <dbReference type="NCBI Taxonomy" id="863522"/>
    <lineage>
        <taxon>Bacteria</taxon>
        <taxon>Pseudomonadati</taxon>
        <taxon>Acidobacteriota</taxon>
        <taxon>Terriglobia</taxon>
        <taxon>Terriglobales</taxon>
        <taxon>Acidobacteriaceae</taxon>
        <taxon>Bryocella</taxon>
    </lineage>
</organism>
<evidence type="ECO:0000256" key="4">
    <source>
        <dbReference type="ARBA" id="ARBA00016902"/>
    </source>
</evidence>
<evidence type="ECO:0000256" key="5">
    <source>
        <dbReference type="ARBA" id="ARBA00023110"/>
    </source>
</evidence>
<evidence type="ECO:0000313" key="15">
    <source>
        <dbReference type="Proteomes" id="UP000236728"/>
    </source>
</evidence>
<feature type="compositionally biased region" description="Polar residues" evidence="10">
    <location>
        <begin position="35"/>
        <end position="47"/>
    </location>
</feature>
<dbReference type="PANTHER" id="PTHR30560">
    <property type="entry name" value="TRIGGER FACTOR CHAPERONE AND PEPTIDYL-PROLYL CIS/TRANS ISOMERASE"/>
    <property type="match status" value="1"/>
</dbReference>
<dbReference type="InterPro" id="IPR027304">
    <property type="entry name" value="Trigger_fact/SurA_dom_sf"/>
</dbReference>
<dbReference type="SUPFAM" id="SSF54534">
    <property type="entry name" value="FKBP-like"/>
    <property type="match status" value="1"/>
</dbReference>
<accession>A0A1H5SL24</accession>
<keyword evidence="7 9" id="KW-0413">Isomerase</keyword>
<feature type="domain" description="Trigger factor ribosome-binding bacterial" evidence="12">
    <location>
        <begin position="75"/>
        <end position="209"/>
    </location>
</feature>
<dbReference type="InterPro" id="IPR005215">
    <property type="entry name" value="Trig_fac"/>
</dbReference>
<evidence type="ECO:0000256" key="1">
    <source>
        <dbReference type="ARBA" id="ARBA00000971"/>
    </source>
</evidence>
<dbReference type="EC" id="5.2.1.8" evidence="3 9"/>
<dbReference type="InterPro" id="IPR008881">
    <property type="entry name" value="Trigger_fac_ribosome-bd_bac"/>
</dbReference>
<dbReference type="SUPFAM" id="SSF109998">
    <property type="entry name" value="Triger factor/SurA peptide-binding domain-like"/>
    <property type="match status" value="1"/>
</dbReference>
<comment type="subcellular location">
    <subcellularLocation>
        <location evidence="9">Cytoplasm</location>
    </subcellularLocation>
    <text evidence="9">About half TF is bound to the ribosome near the polypeptide exit tunnel while the other half is free in the cytoplasm.</text>
</comment>
<gene>
    <name evidence="9" type="primary">tig</name>
    <name evidence="14" type="ORF">SAMN05421819_0253</name>
</gene>
<dbReference type="SUPFAM" id="SSF102735">
    <property type="entry name" value="Trigger factor ribosome-binding domain"/>
    <property type="match status" value="1"/>
</dbReference>
<dbReference type="InterPro" id="IPR037041">
    <property type="entry name" value="Trigger_fac_C_sf"/>
</dbReference>
<dbReference type="HAMAP" id="MF_00303">
    <property type="entry name" value="Trigger_factor_Tig"/>
    <property type="match status" value="1"/>
</dbReference>
<evidence type="ECO:0000256" key="2">
    <source>
        <dbReference type="ARBA" id="ARBA00005464"/>
    </source>
</evidence>
<feature type="domain" description="Trigger factor C-terminal" evidence="13">
    <location>
        <begin position="345"/>
        <end position="498"/>
    </location>
</feature>
<evidence type="ECO:0000313" key="14">
    <source>
        <dbReference type="EMBL" id="SEF51276.1"/>
    </source>
</evidence>
<feature type="compositionally biased region" description="Basic and acidic residues" evidence="10">
    <location>
        <begin position="48"/>
        <end position="64"/>
    </location>
</feature>
<dbReference type="GO" id="GO:0005737">
    <property type="term" value="C:cytoplasm"/>
    <property type="evidence" value="ECO:0007669"/>
    <property type="project" value="UniProtKB-SubCell"/>
</dbReference>
<dbReference type="Pfam" id="PF05697">
    <property type="entry name" value="Trigger_N"/>
    <property type="match status" value="1"/>
</dbReference>
<dbReference type="GO" id="GO:0043335">
    <property type="term" value="P:protein unfolding"/>
    <property type="evidence" value="ECO:0007669"/>
    <property type="project" value="TreeGrafter"/>
</dbReference>
<comment type="similarity">
    <text evidence="2 9">Belongs to the FKBP-type PPIase family. Tig subfamily.</text>
</comment>
<keyword evidence="6 9" id="KW-0143">Chaperone</keyword>
<feature type="domain" description="PPIase FKBP-type" evidence="11">
    <location>
        <begin position="226"/>
        <end position="318"/>
    </location>
</feature>
<dbReference type="Gene3D" id="1.10.3120.10">
    <property type="entry name" value="Trigger factor, C-terminal domain"/>
    <property type="match status" value="1"/>
</dbReference>
<protein>
    <recommendedName>
        <fullName evidence="4 9">Trigger factor</fullName>
        <shortName evidence="9">TF</shortName>
        <ecNumber evidence="3 9">5.2.1.8</ecNumber>
    </recommendedName>
    <alternativeName>
        <fullName evidence="8 9">PPIase</fullName>
    </alternativeName>
</protein>
<proteinExistence type="inferred from homology"/>
<dbReference type="GO" id="GO:0043022">
    <property type="term" value="F:ribosome binding"/>
    <property type="evidence" value="ECO:0007669"/>
    <property type="project" value="TreeGrafter"/>
</dbReference>
<dbReference type="Pfam" id="PF00254">
    <property type="entry name" value="FKBP_C"/>
    <property type="match status" value="1"/>
</dbReference>
<dbReference type="InterPro" id="IPR046357">
    <property type="entry name" value="PPIase_dom_sf"/>
</dbReference>
<evidence type="ECO:0000256" key="3">
    <source>
        <dbReference type="ARBA" id="ARBA00013194"/>
    </source>
</evidence>
<dbReference type="PANTHER" id="PTHR30560:SF3">
    <property type="entry name" value="TRIGGER FACTOR-LIKE PROTEIN TIG, CHLOROPLASTIC"/>
    <property type="match status" value="1"/>
</dbReference>
<dbReference type="GO" id="GO:0051301">
    <property type="term" value="P:cell division"/>
    <property type="evidence" value="ECO:0007669"/>
    <property type="project" value="UniProtKB-KW"/>
</dbReference>
<dbReference type="EMBL" id="FNVA01000001">
    <property type="protein sequence ID" value="SEF51276.1"/>
    <property type="molecule type" value="Genomic_DNA"/>
</dbReference>
<dbReference type="GO" id="GO:0051083">
    <property type="term" value="P:'de novo' cotranslational protein folding"/>
    <property type="evidence" value="ECO:0007669"/>
    <property type="project" value="TreeGrafter"/>
</dbReference>
<dbReference type="GO" id="GO:0044183">
    <property type="term" value="F:protein folding chaperone"/>
    <property type="evidence" value="ECO:0007669"/>
    <property type="project" value="TreeGrafter"/>
</dbReference>
<dbReference type="InterPro" id="IPR008880">
    <property type="entry name" value="Trigger_fac_C"/>
</dbReference>
<comment type="catalytic activity">
    <reaction evidence="1 9">
        <text>[protein]-peptidylproline (omega=180) = [protein]-peptidylproline (omega=0)</text>
        <dbReference type="Rhea" id="RHEA:16237"/>
        <dbReference type="Rhea" id="RHEA-COMP:10747"/>
        <dbReference type="Rhea" id="RHEA-COMP:10748"/>
        <dbReference type="ChEBI" id="CHEBI:83833"/>
        <dbReference type="ChEBI" id="CHEBI:83834"/>
        <dbReference type="EC" id="5.2.1.8"/>
    </reaction>
</comment>
<dbReference type="InterPro" id="IPR001179">
    <property type="entry name" value="PPIase_FKBP_dom"/>
</dbReference>
<dbReference type="Pfam" id="PF05698">
    <property type="entry name" value="Trigger_C"/>
    <property type="match status" value="1"/>
</dbReference>
<comment type="function">
    <text evidence="9">Involved in protein export. Acts as a chaperone by maintaining the newly synthesized protein in an open conformation. Functions as a peptidyl-prolyl cis-trans isomerase.</text>
</comment>
<evidence type="ECO:0000256" key="10">
    <source>
        <dbReference type="SAM" id="MobiDB-lite"/>
    </source>
</evidence>
<keyword evidence="9" id="KW-0963">Cytoplasm</keyword>
<evidence type="ECO:0000259" key="11">
    <source>
        <dbReference type="Pfam" id="PF00254"/>
    </source>
</evidence>
<keyword evidence="9" id="KW-0132">Cell division</keyword>
<evidence type="ECO:0000256" key="6">
    <source>
        <dbReference type="ARBA" id="ARBA00023186"/>
    </source>
</evidence>
<keyword evidence="15" id="KW-1185">Reference proteome</keyword>